<organism evidence="4">
    <name type="scientific">mine drainage metagenome</name>
    <dbReference type="NCBI Taxonomy" id="410659"/>
    <lineage>
        <taxon>unclassified sequences</taxon>
        <taxon>metagenomes</taxon>
        <taxon>ecological metagenomes</taxon>
    </lineage>
</organism>
<evidence type="ECO:0000256" key="2">
    <source>
        <dbReference type="ARBA" id="ARBA00022490"/>
    </source>
</evidence>
<dbReference type="InterPro" id="IPR036714">
    <property type="entry name" value="SDH_sf"/>
</dbReference>
<evidence type="ECO:0000256" key="1">
    <source>
        <dbReference type="ARBA" id="ARBA00004496"/>
    </source>
</evidence>
<dbReference type="PANTHER" id="PTHR39585">
    <property type="entry name" value="FAD ASSEMBLY FACTOR SDHE"/>
    <property type="match status" value="1"/>
</dbReference>
<name>A0A3P3ZN02_9ZZZZ</name>
<dbReference type="Gene3D" id="1.10.150.250">
    <property type="entry name" value="Flavinator of succinate dehydrogenase"/>
    <property type="match status" value="1"/>
</dbReference>
<dbReference type="InterPro" id="IPR005631">
    <property type="entry name" value="SDH"/>
</dbReference>
<proteinExistence type="predicted"/>
<dbReference type="SUPFAM" id="SSF109910">
    <property type="entry name" value="YgfY-like"/>
    <property type="match status" value="1"/>
</dbReference>
<gene>
    <name evidence="4" type="ORF">CARN8_20010</name>
</gene>
<dbReference type="InterPro" id="IPR050531">
    <property type="entry name" value="SdhE_FAD_assembly_factor"/>
</dbReference>
<comment type="subcellular location">
    <subcellularLocation>
        <location evidence="1">Cytoplasm</location>
    </subcellularLocation>
</comment>
<dbReference type="Pfam" id="PF03937">
    <property type="entry name" value="Sdh5"/>
    <property type="match status" value="1"/>
</dbReference>
<evidence type="ECO:0000313" key="4">
    <source>
        <dbReference type="EMBL" id="VAY87327.1"/>
    </source>
</evidence>
<evidence type="ECO:0000256" key="3">
    <source>
        <dbReference type="ARBA" id="ARBA00023186"/>
    </source>
</evidence>
<dbReference type="EMBL" id="UOYP01000112">
    <property type="protein sequence ID" value="VAY87327.1"/>
    <property type="molecule type" value="Genomic_DNA"/>
</dbReference>
<protein>
    <submittedName>
        <fullName evidence="4">Flavinator of succinate dehydrogenase</fullName>
    </submittedName>
</protein>
<sequence length="88" mass="10261">MTRIQEQGSASSERMLERLRWRSRRGLLEMDLLLQRFLEHHLVTLTSGELDQYGEVLQLDDNGLLDRVLGRIPCEPEWVALLEKIGET</sequence>
<dbReference type="AlphaFoldDB" id="A0A3P3ZN02"/>
<keyword evidence="3" id="KW-0143">Chaperone</keyword>
<reference evidence="4" key="1">
    <citation type="submission" date="2018-10" db="EMBL/GenBank/DDBJ databases">
        <authorList>
            <person name="Plewniak F."/>
        </authorList>
    </citation>
    <scope>NUCLEOTIDE SEQUENCE</scope>
</reference>
<keyword evidence="2" id="KW-0963">Cytoplasm</keyword>
<dbReference type="GO" id="GO:0005737">
    <property type="term" value="C:cytoplasm"/>
    <property type="evidence" value="ECO:0007669"/>
    <property type="project" value="UniProtKB-SubCell"/>
</dbReference>
<dbReference type="PANTHER" id="PTHR39585:SF1">
    <property type="entry name" value="FAD ASSEMBLY FACTOR SDHE"/>
    <property type="match status" value="1"/>
</dbReference>
<accession>A0A3P3ZN02</accession>